<dbReference type="Gene3D" id="3.30.450.20">
    <property type="entry name" value="PAS domain"/>
    <property type="match status" value="1"/>
</dbReference>
<dbReference type="EMBL" id="JADCKQ010000010">
    <property type="protein sequence ID" value="MBI1494556.1"/>
    <property type="molecule type" value="Genomic_DNA"/>
</dbReference>
<accession>A0A8J7IS65</accession>
<dbReference type="InterPro" id="IPR035965">
    <property type="entry name" value="PAS-like_dom_sf"/>
</dbReference>
<name>A0A8J7IS65_9RHOB</name>
<protein>
    <submittedName>
        <fullName evidence="1">Chemotaxis protein</fullName>
    </submittedName>
</protein>
<sequence>MSFVEKRDVFRPESGEAPFGIEEIFFSHTDDRGIIKSGNFLFQKISHYSWGELLGAPHKIIRHEDMPKGVFHLLWKTIQAGKPMGAYVKNRTKDQLEYWVFAVVLPYNGGYLSVRIKPSTEVLNKVVKLYSGALEKEKDGTHSAAESSDYIVAGIQDMGFSDYAAFCSHVLAQELSSRDALLKRSASTSKDRFQSMLNAASDLQEETAGLSQAFEAIGTIPTNLRVIATRLEAAGGAISVLSQNYWAMSQEISGWFNNFVADPRSDFAKIRDTIDECWMLHCTARILHEAATDFERERRQLGTIETDTEKKSLDQLATEQTALANKGLKKIAEEAERIATAITVMRRYISGLSMTRVMCKIESARLPRGGDSLSDIIEQLGAFQGTINRQLGTIENMSRNIQSMAQTLIQEQNGGVTS</sequence>
<evidence type="ECO:0000313" key="2">
    <source>
        <dbReference type="Proteomes" id="UP000640583"/>
    </source>
</evidence>
<evidence type="ECO:0000313" key="1">
    <source>
        <dbReference type="EMBL" id="MBI1494556.1"/>
    </source>
</evidence>
<dbReference type="SUPFAM" id="SSF55785">
    <property type="entry name" value="PYP-like sensor domain (PAS domain)"/>
    <property type="match status" value="1"/>
</dbReference>
<reference evidence="1" key="1">
    <citation type="submission" date="2020-10" db="EMBL/GenBank/DDBJ databases">
        <title>Paenihalocynthiibacter styelae gen. nov., sp. nov., isolated from stalked sea squirt Styela clava.</title>
        <authorList>
            <person name="Kim Y.-O."/>
            <person name="Yoon J.-H."/>
        </authorList>
    </citation>
    <scope>NUCLEOTIDE SEQUENCE</scope>
    <source>
        <strain evidence="1">MYP1-1</strain>
    </source>
</reference>
<proteinExistence type="predicted"/>
<dbReference type="Proteomes" id="UP000640583">
    <property type="component" value="Unassembled WGS sequence"/>
</dbReference>
<organism evidence="1 2">
    <name type="scientific">Halocynthiibacter styelae</name>
    <dbReference type="NCBI Taxonomy" id="2761955"/>
    <lineage>
        <taxon>Bacteria</taxon>
        <taxon>Pseudomonadati</taxon>
        <taxon>Pseudomonadota</taxon>
        <taxon>Alphaproteobacteria</taxon>
        <taxon>Rhodobacterales</taxon>
        <taxon>Paracoccaceae</taxon>
        <taxon>Halocynthiibacter</taxon>
    </lineage>
</organism>
<keyword evidence="2" id="KW-1185">Reference proteome</keyword>
<dbReference type="RefSeq" id="WP_228849316.1">
    <property type="nucleotide sequence ID" value="NZ_JADCKQ010000010.1"/>
</dbReference>
<dbReference type="AlphaFoldDB" id="A0A8J7IS65"/>
<comment type="caution">
    <text evidence="1">The sequence shown here is derived from an EMBL/GenBank/DDBJ whole genome shotgun (WGS) entry which is preliminary data.</text>
</comment>
<gene>
    <name evidence="1" type="ORF">H1D41_12990</name>
</gene>